<reference evidence="3 4" key="1">
    <citation type="submission" date="2017-01" db="EMBL/GenBank/DDBJ databases">
        <title>Novel large sulfur bacteria in the metagenomes of groundwater-fed chemosynthetic microbial mats in the Lake Huron basin.</title>
        <authorList>
            <person name="Sharrar A.M."/>
            <person name="Flood B.E."/>
            <person name="Bailey J.V."/>
            <person name="Jones D.S."/>
            <person name="Biddanda B."/>
            <person name="Ruberg S.A."/>
            <person name="Marcus D.N."/>
            <person name="Dick G.J."/>
        </authorList>
    </citation>
    <scope>NUCLEOTIDE SEQUENCE [LARGE SCALE GENOMIC DNA]</scope>
    <source>
        <strain evidence="3">A8</strain>
    </source>
</reference>
<dbReference type="Proteomes" id="UP000192491">
    <property type="component" value="Unassembled WGS sequence"/>
</dbReference>
<dbReference type="EMBL" id="MTEJ01000121">
    <property type="protein sequence ID" value="OQX10155.1"/>
    <property type="molecule type" value="Genomic_DNA"/>
</dbReference>
<comment type="caution">
    <text evidence="3">The sequence shown here is derived from an EMBL/GenBank/DDBJ whole genome shotgun (WGS) entry which is preliminary data.</text>
</comment>
<proteinExistence type="predicted"/>
<accession>A0A1Y1QP16</accession>
<gene>
    <name evidence="3" type="ORF">BWK73_21020</name>
</gene>
<evidence type="ECO:0000313" key="4">
    <source>
        <dbReference type="Proteomes" id="UP000192491"/>
    </source>
</evidence>
<keyword evidence="2" id="KW-0472">Membrane</keyword>
<feature type="region of interest" description="Disordered" evidence="1">
    <location>
        <begin position="38"/>
        <end position="60"/>
    </location>
</feature>
<keyword evidence="2" id="KW-1133">Transmembrane helix</keyword>
<feature type="transmembrane region" description="Helical" evidence="2">
    <location>
        <begin position="20"/>
        <end position="37"/>
    </location>
</feature>
<protein>
    <submittedName>
        <fullName evidence="3">Uncharacterized protein</fullName>
    </submittedName>
</protein>
<name>A0A1Y1QP16_9GAMM</name>
<evidence type="ECO:0000313" key="3">
    <source>
        <dbReference type="EMBL" id="OQX10155.1"/>
    </source>
</evidence>
<dbReference type="AlphaFoldDB" id="A0A1Y1QP16"/>
<keyword evidence="2" id="KW-0812">Transmembrane</keyword>
<evidence type="ECO:0000256" key="2">
    <source>
        <dbReference type="SAM" id="Phobius"/>
    </source>
</evidence>
<evidence type="ECO:0000256" key="1">
    <source>
        <dbReference type="SAM" id="MobiDB-lite"/>
    </source>
</evidence>
<sequence>MKNNRYPVVFPHISENTKFIVVLCAVLLGSALMAGLGDKPSTSEMAQEEKQAPEVTENTG</sequence>
<organism evidence="3 4">
    <name type="scientific">Thiothrix lacustris</name>
    <dbReference type="NCBI Taxonomy" id="525917"/>
    <lineage>
        <taxon>Bacteria</taxon>
        <taxon>Pseudomonadati</taxon>
        <taxon>Pseudomonadota</taxon>
        <taxon>Gammaproteobacteria</taxon>
        <taxon>Thiotrichales</taxon>
        <taxon>Thiotrichaceae</taxon>
        <taxon>Thiothrix</taxon>
    </lineage>
</organism>